<dbReference type="EMBL" id="CP090892">
    <property type="protein sequence ID" value="ULU04567.1"/>
    <property type="molecule type" value="Genomic_DNA"/>
</dbReference>
<name>A0AAE9DHN1_CAEBR</name>
<gene>
    <name evidence="1" type="ORF">L3Y34_017375</name>
</gene>
<evidence type="ECO:0000313" key="2">
    <source>
        <dbReference type="Proteomes" id="UP000827892"/>
    </source>
</evidence>
<dbReference type="Proteomes" id="UP000827892">
    <property type="component" value="Chromosome II"/>
</dbReference>
<evidence type="ECO:0000313" key="1">
    <source>
        <dbReference type="EMBL" id="ULU04567.1"/>
    </source>
</evidence>
<proteinExistence type="predicted"/>
<dbReference type="AlphaFoldDB" id="A0AAE9DHN1"/>
<accession>A0AAE9DHN1</accession>
<organism evidence="1 2">
    <name type="scientific">Caenorhabditis briggsae</name>
    <dbReference type="NCBI Taxonomy" id="6238"/>
    <lineage>
        <taxon>Eukaryota</taxon>
        <taxon>Metazoa</taxon>
        <taxon>Ecdysozoa</taxon>
        <taxon>Nematoda</taxon>
        <taxon>Chromadorea</taxon>
        <taxon>Rhabditida</taxon>
        <taxon>Rhabditina</taxon>
        <taxon>Rhabditomorpha</taxon>
        <taxon>Rhabditoidea</taxon>
        <taxon>Rhabditidae</taxon>
        <taxon>Peloderinae</taxon>
        <taxon>Caenorhabditis</taxon>
    </lineage>
</organism>
<reference evidence="1 2" key="1">
    <citation type="submission" date="2022-05" db="EMBL/GenBank/DDBJ databases">
        <title>Chromosome-level reference genomes for two strains of Caenorhabditis briggsae: an improved platform for comparative genomics.</title>
        <authorList>
            <person name="Stevens L."/>
            <person name="Andersen E.C."/>
        </authorList>
    </citation>
    <scope>NUCLEOTIDE SEQUENCE [LARGE SCALE GENOMIC DNA]</scope>
    <source>
        <strain evidence="1">QX1410_ONT</strain>
        <tissue evidence="1">Whole-organism</tissue>
    </source>
</reference>
<protein>
    <submittedName>
        <fullName evidence="1">Uncharacterized protein</fullName>
    </submittedName>
</protein>
<sequence length="75" mass="8819">MTDLQKLFVFHYNQNEFTKSYRRRLQEKYGLTVGSPISDSDYTKAIDIARQADQPENEAAIQSMVEERDERFNAL</sequence>